<feature type="modified residue" description="4-aspartylphosphate" evidence="8">
    <location>
        <position position="54"/>
    </location>
</feature>
<dbReference type="Gene3D" id="3.40.50.2300">
    <property type="match status" value="1"/>
</dbReference>
<dbReference type="InterPro" id="IPR001867">
    <property type="entry name" value="OmpR/PhoB-type_DNA-bd"/>
</dbReference>
<keyword evidence="2 8" id="KW-0597">Phosphoprotein</keyword>
<evidence type="ECO:0000256" key="1">
    <source>
        <dbReference type="ARBA" id="ARBA00018672"/>
    </source>
</evidence>
<evidence type="ECO:0000256" key="6">
    <source>
        <dbReference type="ARBA" id="ARBA00023163"/>
    </source>
</evidence>
<dbReference type="OrthoDB" id="9790442at2"/>
<dbReference type="InterPro" id="IPR016032">
    <property type="entry name" value="Sig_transdc_resp-reg_C-effctor"/>
</dbReference>
<dbReference type="AlphaFoldDB" id="A0A1I0ZU56"/>
<evidence type="ECO:0000256" key="4">
    <source>
        <dbReference type="ARBA" id="ARBA00023015"/>
    </source>
</evidence>
<evidence type="ECO:0000259" key="10">
    <source>
        <dbReference type="PROSITE" id="PS50110"/>
    </source>
</evidence>
<keyword evidence="6" id="KW-0804">Transcription</keyword>
<dbReference type="Gene3D" id="6.10.250.690">
    <property type="match status" value="1"/>
</dbReference>
<dbReference type="SUPFAM" id="SSF46894">
    <property type="entry name" value="C-terminal effector domain of the bipartite response regulators"/>
    <property type="match status" value="1"/>
</dbReference>
<dbReference type="CDD" id="cd00383">
    <property type="entry name" value="trans_reg_C"/>
    <property type="match status" value="1"/>
</dbReference>
<dbReference type="Pfam" id="PF00486">
    <property type="entry name" value="Trans_reg_C"/>
    <property type="match status" value="1"/>
</dbReference>
<dbReference type="PROSITE" id="PS51755">
    <property type="entry name" value="OMPR_PHOB"/>
    <property type="match status" value="1"/>
</dbReference>
<comment type="function">
    <text evidence="7">May play the central regulatory role in sporulation. It may be an element of the effector pathway responsible for the activation of sporulation genes in response to nutritional stress. Spo0A may act in concert with spo0H (a sigma factor) to control the expression of some genes that are critical to the sporulation process.</text>
</comment>
<keyword evidence="13" id="KW-1185">Reference proteome</keyword>
<accession>A0A1I0ZU56</accession>
<keyword evidence="3" id="KW-0902">Two-component regulatory system</keyword>
<feature type="DNA-binding region" description="OmpR/PhoB-type" evidence="9">
    <location>
        <begin position="135"/>
        <end position="233"/>
    </location>
</feature>
<reference evidence="12 13" key="1">
    <citation type="submission" date="2016-10" db="EMBL/GenBank/DDBJ databases">
        <authorList>
            <person name="de Groot N.N."/>
        </authorList>
    </citation>
    <scope>NUCLEOTIDE SEQUENCE [LARGE SCALE GENOMIC DNA]</scope>
    <source>
        <strain evidence="12 13">DSM 12271</strain>
    </source>
</reference>
<dbReference type="PROSITE" id="PS50110">
    <property type="entry name" value="RESPONSE_REGULATORY"/>
    <property type="match status" value="1"/>
</dbReference>
<gene>
    <name evidence="12" type="ORF">SAMN04488528_102541</name>
</gene>
<dbReference type="SUPFAM" id="SSF52172">
    <property type="entry name" value="CheY-like"/>
    <property type="match status" value="1"/>
</dbReference>
<dbReference type="Gene3D" id="1.10.10.10">
    <property type="entry name" value="Winged helix-like DNA-binding domain superfamily/Winged helix DNA-binding domain"/>
    <property type="match status" value="1"/>
</dbReference>
<dbReference type="FunFam" id="1.10.10.10:FF:000018">
    <property type="entry name" value="DNA-binding response regulator ResD"/>
    <property type="match status" value="1"/>
</dbReference>
<keyword evidence="4" id="KW-0805">Transcription regulation</keyword>
<proteinExistence type="predicted"/>
<evidence type="ECO:0000256" key="8">
    <source>
        <dbReference type="PROSITE-ProRule" id="PRU00169"/>
    </source>
</evidence>
<evidence type="ECO:0000256" key="9">
    <source>
        <dbReference type="PROSITE-ProRule" id="PRU01091"/>
    </source>
</evidence>
<evidence type="ECO:0000313" key="12">
    <source>
        <dbReference type="EMBL" id="SFB29329.1"/>
    </source>
</evidence>
<evidence type="ECO:0000256" key="7">
    <source>
        <dbReference type="ARBA" id="ARBA00024867"/>
    </source>
</evidence>
<dbReference type="SMART" id="SM00862">
    <property type="entry name" value="Trans_reg_C"/>
    <property type="match status" value="1"/>
</dbReference>
<dbReference type="RefSeq" id="WP_090042309.1">
    <property type="nucleotide sequence ID" value="NZ_FOKI01000025.1"/>
</dbReference>
<dbReference type="PANTHER" id="PTHR48111">
    <property type="entry name" value="REGULATOR OF RPOS"/>
    <property type="match status" value="1"/>
</dbReference>
<dbReference type="InterPro" id="IPR036388">
    <property type="entry name" value="WH-like_DNA-bd_sf"/>
</dbReference>
<sequence length="234" mass="26880">MNLYSILIVEDEKDIAVAIEAYLTNQGYKVFIAGDGIEGLDVLQKEEIHLAIVDVMMPRMDGIAFTMKLREKYDFPVIILSAKSEEVDKIMGLNIGADDYVSKPFRPLELLARVNSQLRRYSRYLSLVEKNVDEDNVFCIGGLELNENTKEVTVDGTFIRTTPIEFKILNLLIRNPGRVFSADEIYEKVWNERAVNTDTIMVHVRNIREKIEIDSKNPKYLKVVWGVGYKIDKQ</sequence>
<dbReference type="InterPro" id="IPR011006">
    <property type="entry name" value="CheY-like_superfamily"/>
</dbReference>
<dbReference type="InterPro" id="IPR001789">
    <property type="entry name" value="Sig_transdc_resp-reg_receiver"/>
</dbReference>
<dbReference type="GO" id="GO:0005829">
    <property type="term" value="C:cytosol"/>
    <property type="evidence" value="ECO:0007669"/>
    <property type="project" value="TreeGrafter"/>
</dbReference>
<dbReference type="GO" id="GO:0000976">
    <property type="term" value="F:transcription cis-regulatory region binding"/>
    <property type="evidence" value="ECO:0007669"/>
    <property type="project" value="TreeGrafter"/>
</dbReference>
<evidence type="ECO:0000256" key="5">
    <source>
        <dbReference type="ARBA" id="ARBA00023125"/>
    </source>
</evidence>
<dbReference type="GO" id="GO:0000156">
    <property type="term" value="F:phosphorelay response regulator activity"/>
    <property type="evidence" value="ECO:0007669"/>
    <property type="project" value="TreeGrafter"/>
</dbReference>
<dbReference type="PANTHER" id="PTHR48111:SF2">
    <property type="entry name" value="RESPONSE REGULATOR SAER"/>
    <property type="match status" value="1"/>
</dbReference>
<dbReference type="GO" id="GO:0032993">
    <property type="term" value="C:protein-DNA complex"/>
    <property type="evidence" value="ECO:0007669"/>
    <property type="project" value="TreeGrafter"/>
</dbReference>
<dbReference type="EMBL" id="FOKI01000025">
    <property type="protein sequence ID" value="SFB29329.1"/>
    <property type="molecule type" value="Genomic_DNA"/>
</dbReference>
<keyword evidence="5 9" id="KW-0238">DNA-binding</keyword>
<evidence type="ECO:0000259" key="11">
    <source>
        <dbReference type="PROSITE" id="PS51755"/>
    </source>
</evidence>
<organism evidence="12 13">
    <name type="scientific">Clostridium frigidicarnis</name>
    <dbReference type="NCBI Taxonomy" id="84698"/>
    <lineage>
        <taxon>Bacteria</taxon>
        <taxon>Bacillati</taxon>
        <taxon>Bacillota</taxon>
        <taxon>Clostridia</taxon>
        <taxon>Eubacteriales</taxon>
        <taxon>Clostridiaceae</taxon>
        <taxon>Clostridium</taxon>
    </lineage>
</organism>
<name>A0A1I0ZU56_9CLOT</name>
<evidence type="ECO:0000313" key="13">
    <source>
        <dbReference type="Proteomes" id="UP000198619"/>
    </source>
</evidence>
<dbReference type="GO" id="GO:0006355">
    <property type="term" value="P:regulation of DNA-templated transcription"/>
    <property type="evidence" value="ECO:0007669"/>
    <property type="project" value="InterPro"/>
</dbReference>
<protein>
    <recommendedName>
        <fullName evidence="1">Stage 0 sporulation protein A homolog</fullName>
    </recommendedName>
</protein>
<dbReference type="Proteomes" id="UP000198619">
    <property type="component" value="Unassembled WGS sequence"/>
</dbReference>
<dbReference type="Pfam" id="PF00072">
    <property type="entry name" value="Response_reg"/>
    <property type="match status" value="1"/>
</dbReference>
<dbReference type="SMART" id="SM00448">
    <property type="entry name" value="REC"/>
    <property type="match status" value="1"/>
</dbReference>
<feature type="domain" description="OmpR/PhoB-type" evidence="11">
    <location>
        <begin position="135"/>
        <end position="233"/>
    </location>
</feature>
<evidence type="ECO:0000256" key="2">
    <source>
        <dbReference type="ARBA" id="ARBA00022553"/>
    </source>
</evidence>
<dbReference type="CDD" id="cd17574">
    <property type="entry name" value="REC_OmpR"/>
    <property type="match status" value="1"/>
</dbReference>
<dbReference type="STRING" id="84698.SAMN04488528_102541"/>
<feature type="domain" description="Response regulatory" evidence="10">
    <location>
        <begin position="5"/>
        <end position="118"/>
    </location>
</feature>
<evidence type="ECO:0000256" key="3">
    <source>
        <dbReference type="ARBA" id="ARBA00023012"/>
    </source>
</evidence>
<dbReference type="InterPro" id="IPR039420">
    <property type="entry name" value="WalR-like"/>
</dbReference>